<dbReference type="KEGG" id="bmic:BMR1_03g03340"/>
<organism evidence="1 2">
    <name type="scientific">Babesia microti (strain RI)</name>
    <dbReference type="NCBI Taxonomy" id="1133968"/>
    <lineage>
        <taxon>Eukaryota</taxon>
        <taxon>Sar</taxon>
        <taxon>Alveolata</taxon>
        <taxon>Apicomplexa</taxon>
        <taxon>Aconoidasida</taxon>
        <taxon>Piroplasmida</taxon>
        <taxon>Babesiidae</taxon>
        <taxon>Babesia</taxon>
    </lineage>
</organism>
<dbReference type="EMBL" id="LN871598">
    <property type="protein sequence ID" value="CTQ41268.1"/>
    <property type="molecule type" value="Genomic_DNA"/>
</dbReference>
<dbReference type="Proteomes" id="UP000002899">
    <property type="component" value="Chromosome III"/>
</dbReference>
<dbReference type="GeneID" id="24425314"/>
<dbReference type="VEuPathDB" id="PiroplasmaDB:BMR1_03g03340"/>
<name>A0A0K3ARK0_BABMR</name>
<keyword evidence="2" id="KW-1185">Reference proteome</keyword>
<protein>
    <submittedName>
        <fullName evidence="1">Uncharacterized protein</fullName>
    </submittedName>
</protein>
<reference evidence="1 2" key="1">
    <citation type="journal article" date="2012" name="Nucleic Acids Res.">
        <title>Sequencing of the smallest Apicomplexan genome from the human pathogen Babesia microti.</title>
        <authorList>
            <person name="Cornillot E."/>
            <person name="Hadj-Kaddour K."/>
            <person name="Dassouli A."/>
            <person name="Noel B."/>
            <person name="Ranwez V."/>
            <person name="Vacherie B."/>
            <person name="Augagneur Y."/>
            <person name="Bres V."/>
            <person name="Duclos A."/>
            <person name="Randazzo S."/>
            <person name="Carcy B."/>
            <person name="Debierre-Grockiego F."/>
            <person name="Delbecq S."/>
            <person name="Moubri-Menage K."/>
            <person name="Shams-Eldin H."/>
            <person name="Usmani-Brown S."/>
            <person name="Bringaud F."/>
            <person name="Wincker P."/>
            <person name="Vivares C.P."/>
            <person name="Schwarz R.T."/>
            <person name="Schetters T.P."/>
            <person name="Krause P.J."/>
            <person name="Gorenflot A."/>
            <person name="Berry V."/>
            <person name="Barbe V."/>
            <person name="Ben Mamoun C."/>
        </authorList>
    </citation>
    <scope>NUCLEOTIDE SEQUENCE [LARGE SCALE GENOMIC DNA]</scope>
    <source>
        <strain evidence="1 2">RI</strain>
    </source>
</reference>
<evidence type="ECO:0000313" key="2">
    <source>
        <dbReference type="Proteomes" id="UP000002899"/>
    </source>
</evidence>
<gene>
    <name evidence="1" type="ORF">BMR1_03g03340</name>
</gene>
<dbReference type="AlphaFoldDB" id="A0A0K3ARK0"/>
<reference evidence="1 2" key="3">
    <citation type="journal article" date="2016" name="Sci. Rep.">
        <title>Genome-wide diversity and gene expression profiling of Babesia microti isolates identify polymorphic genes that mediate host-pathogen interactions.</title>
        <authorList>
            <person name="Silva J.C."/>
            <person name="Cornillot E."/>
            <person name="McCracken C."/>
            <person name="Usmani-Brown S."/>
            <person name="Dwivedi A."/>
            <person name="Ifeonu O.O."/>
            <person name="Crabtree J."/>
            <person name="Gotia H.T."/>
            <person name="Virji A.Z."/>
            <person name="Reynes C."/>
            <person name="Colinge J."/>
            <person name="Kumar V."/>
            <person name="Lawres L."/>
            <person name="Pazzi J.E."/>
            <person name="Pablo J.V."/>
            <person name="Hung C."/>
            <person name="Brancato J."/>
            <person name="Kumari P."/>
            <person name="Orvis J."/>
            <person name="Tretina K."/>
            <person name="Chibucos M."/>
            <person name="Ott S."/>
            <person name="Sadzewicz L."/>
            <person name="Sengamalay N."/>
            <person name="Shetty A.C."/>
            <person name="Su Q."/>
            <person name="Tallon L."/>
            <person name="Fraser C.M."/>
            <person name="Frutos R."/>
            <person name="Molina D.M."/>
            <person name="Krause P.J."/>
            <person name="Ben Mamoun C."/>
        </authorList>
    </citation>
    <scope>NUCLEOTIDE SEQUENCE [LARGE SCALE GENOMIC DNA]</scope>
    <source>
        <strain evidence="1 2">RI</strain>
    </source>
</reference>
<dbReference type="RefSeq" id="XP_012649279.1">
    <property type="nucleotide sequence ID" value="XM_012793825.1"/>
</dbReference>
<evidence type="ECO:0000313" key="1">
    <source>
        <dbReference type="EMBL" id="CTQ41268.1"/>
    </source>
</evidence>
<reference evidence="1 2" key="2">
    <citation type="journal article" date="2013" name="PLoS ONE">
        <title>Whole genome mapping and re-organization of the nuclear and mitochondrial genomes of Babesia microti isolates.</title>
        <authorList>
            <person name="Cornillot E."/>
            <person name="Dassouli A."/>
            <person name="Garg A."/>
            <person name="Pachikara N."/>
            <person name="Randazzo S."/>
            <person name="Depoix D."/>
            <person name="Carcy B."/>
            <person name="Delbecq S."/>
            <person name="Frutos R."/>
            <person name="Silva J.C."/>
            <person name="Sutton R."/>
            <person name="Krause P.J."/>
            <person name="Mamoun C.B."/>
        </authorList>
    </citation>
    <scope>NUCLEOTIDE SEQUENCE [LARGE SCALE GENOMIC DNA]</scope>
    <source>
        <strain evidence="1 2">RI</strain>
    </source>
</reference>
<accession>A0A0K3ARK0</accession>
<sequence>MLLKSIKELVPNDALRNIIITSKFGISAVPPINNSLLPMMCWNRNPVARFPKKANHGALPKSHALRRIRKRLRTGR</sequence>
<proteinExistence type="predicted"/>